<gene>
    <name evidence="2" type="ORF">K505DRAFT_333315</name>
</gene>
<dbReference type="OrthoDB" id="3695719at2759"/>
<evidence type="ECO:0000313" key="2">
    <source>
        <dbReference type="EMBL" id="KAF2798540.1"/>
    </source>
</evidence>
<feature type="compositionally biased region" description="Polar residues" evidence="1">
    <location>
        <begin position="505"/>
        <end position="515"/>
    </location>
</feature>
<evidence type="ECO:0000256" key="1">
    <source>
        <dbReference type="SAM" id="MobiDB-lite"/>
    </source>
</evidence>
<feature type="compositionally biased region" description="Low complexity" evidence="1">
    <location>
        <begin position="621"/>
        <end position="632"/>
    </location>
</feature>
<accession>A0A6A6XQ39</accession>
<evidence type="ECO:0000313" key="3">
    <source>
        <dbReference type="Proteomes" id="UP000799757"/>
    </source>
</evidence>
<dbReference type="Proteomes" id="UP000799757">
    <property type="component" value="Unassembled WGS sequence"/>
</dbReference>
<feature type="compositionally biased region" description="Polar residues" evidence="1">
    <location>
        <begin position="633"/>
        <end position="654"/>
    </location>
</feature>
<organism evidence="2 3">
    <name type="scientific">Melanomma pulvis-pyrius CBS 109.77</name>
    <dbReference type="NCBI Taxonomy" id="1314802"/>
    <lineage>
        <taxon>Eukaryota</taxon>
        <taxon>Fungi</taxon>
        <taxon>Dikarya</taxon>
        <taxon>Ascomycota</taxon>
        <taxon>Pezizomycotina</taxon>
        <taxon>Dothideomycetes</taxon>
        <taxon>Pleosporomycetidae</taxon>
        <taxon>Pleosporales</taxon>
        <taxon>Melanommataceae</taxon>
        <taxon>Melanomma</taxon>
    </lineage>
</organism>
<sequence length="1118" mass="125487">MAPPLSATPMRLEQHLQSLIERIEQDGLTHITHNVPNIYTLSFVAQLTERNAPVKIYLGPCMGVDVYACPDGSVHGVVMHHAFRRFRQRTSWATIPNSLPAPFSWHNTLRYGLEAPMKAEALALVRMYCLRWAVATKLEISDFPIPHYGSLVHALRLIEQCSHFRERFTLSTARDIPRPVWHEYNTSNSPLLPPLLPNPGLRNLGFGHVDTGNGRATTVGARRYSHPAATSFADQRRSTISYNLDGIEEIAPASFNANAIKDVGPSSNPTLHSKPRATLSKDDRSLSRMSRTKVQVIDLTSPRKSRLKDKAPATILSRNRHAVFGSSRSILSGPRLSAFDNDNVVLNVNAPFDSASRLIEPAGPPCWQQDTTRHIERENRPSTRSSTAFVAPNKCSPLISDTAIPYNITTRVTSTSGTFNRAELQHDKTRLNAAVFQNDLGSRKLESKTREWPTGNSRRLEFEELFTPPLSREQSSDSPDKDSIVNSQPGMKVKRPARHCETADTESTLRTSDLPSYNTTGSINLKSTPKSVNSIVPTIHPKVPSIFERTHFETSLSATDMANQTVLPQETLYLNDVAHHNSSNGHAAVPPEATPMPDAKTYRHAIDAQGDNTKTTEQLDTSHSQTHSQTQSINTNLGRRSTRTSRTPIVTYNERSLRRNIWQTSKNELQGPPKRAVKRGKDTTQKRSPLHKPEFENKNDSPNRQLAIEASQAEERLNLLQVGSQSPSTIAAKKVGMLRKSSKIVLQPNSSSTAATPQFTSNDKWRLNELQRLIQIVEPKFLEKIPDLSKLIFSKHNYHEYVSIRLFMGTYSCPRQKAFELKAWAYLQPTTFSGGGSIMSVWADNKNERLPIEVPYVTTYNHYLRALQLPESPTHTEDNTKWASRFDRCFPFSEAKSHDDLFALVTYCFLLAAQEKGASFEQYRVPFKEALAKHLGVFCKKLRKKRNGKFLYPEELFIKGDSDEIEDFSGSYQWTSFPGEPSVLPQASVEAGQTGGPKRRHSVVSTSSNEDVTRMRPTKRTVQSRFPLNKPTSSGSMPFENTTGSSIPTEPASLPDRQHQVISAIKEKLAEYRMLGGRNSSVEEPNQDDLQRMNTLASELESLHKLRFELGIRVRDIH</sequence>
<feature type="compositionally biased region" description="Basic and acidic residues" evidence="1">
    <location>
        <begin position="474"/>
        <end position="483"/>
    </location>
</feature>
<feature type="compositionally biased region" description="Basic and acidic residues" evidence="1">
    <location>
        <begin position="679"/>
        <end position="701"/>
    </location>
</feature>
<feature type="region of interest" description="Disordered" evidence="1">
    <location>
        <begin position="261"/>
        <end position="292"/>
    </location>
</feature>
<feature type="region of interest" description="Disordered" evidence="1">
    <location>
        <begin position="611"/>
        <end position="704"/>
    </location>
</feature>
<dbReference type="AlphaFoldDB" id="A0A6A6XQ39"/>
<protein>
    <submittedName>
        <fullName evidence="2">Uncharacterized protein</fullName>
    </submittedName>
</protein>
<dbReference type="EMBL" id="MU001781">
    <property type="protein sequence ID" value="KAF2798540.1"/>
    <property type="molecule type" value="Genomic_DNA"/>
</dbReference>
<proteinExistence type="predicted"/>
<name>A0A6A6XQ39_9PLEO</name>
<feature type="region of interest" description="Disordered" evidence="1">
    <location>
        <begin position="463"/>
        <end position="515"/>
    </location>
</feature>
<feature type="region of interest" description="Disordered" evidence="1">
    <location>
        <begin position="984"/>
        <end position="1057"/>
    </location>
</feature>
<feature type="compositionally biased region" description="Polar residues" evidence="1">
    <location>
        <begin position="1020"/>
        <end position="1048"/>
    </location>
</feature>
<reference evidence="2" key="1">
    <citation type="journal article" date="2020" name="Stud. Mycol.">
        <title>101 Dothideomycetes genomes: a test case for predicting lifestyles and emergence of pathogens.</title>
        <authorList>
            <person name="Haridas S."/>
            <person name="Albert R."/>
            <person name="Binder M."/>
            <person name="Bloem J."/>
            <person name="Labutti K."/>
            <person name="Salamov A."/>
            <person name="Andreopoulos B."/>
            <person name="Baker S."/>
            <person name="Barry K."/>
            <person name="Bills G."/>
            <person name="Bluhm B."/>
            <person name="Cannon C."/>
            <person name="Castanera R."/>
            <person name="Culley D."/>
            <person name="Daum C."/>
            <person name="Ezra D."/>
            <person name="Gonzalez J."/>
            <person name="Henrissat B."/>
            <person name="Kuo A."/>
            <person name="Liang C."/>
            <person name="Lipzen A."/>
            <person name="Lutzoni F."/>
            <person name="Magnuson J."/>
            <person name="Mondo S."/>
            <person name="Nolan M."/>
            <person name="Ohm R."/>
            <person name="Pangilinan J."/>
            <person name="Park H.-J."/>
            <person name="Ramirez L."/>
            <person name="Alfaro M."/>
            <person name="Sun H."/>
            <person name="Tritt A."/>
            <person name="Yoshinaga Y."/>
            <person name="Zwiers L.-H."/>
            <person name="Turgeon B."/>
            <person name="Goodwin S."/>
            <person name="Spatafora J."/>
            <person name="Crous P."/>
            <person name="Grigoriev I."/>
        </authorList>
    </citation>
    <scope>NUCLEOTIDE SEQUENCE</scope>
    <source>
        <strain evidence="2">CBS 109.77</strain>
    </source>
</reference>
<keyword evidence="3" id="KW-1185">Reference proteome</keyword>